<protein>
    <submittedName>
        <fullName evidence="1">Uncharacterized protein</fullName>
    </submittedName>
</protein>
<dbReference type="EMBL" id="LAZR01000182">
    <property type="protein sequence ID" value="KKN83676.1"/>
    <property type="molecule type" value="Genomic_DNA"/>
</dbReference>
<proteinExistence type="predicted"/>
<sequence>MRCIICEGAAKRGEAEAAHVAMIRCPRCGEFEVSDAASIALASWDPYARLQALRYAQTNALPGRMPNLHGIA</sequence>
<dbReference type="AlphaFoldDB" id="A0A0F9WCW4"/>
<evidence type="ECO:0000313" key="1">
    <source>
        <dbReference type="EMBL" id="KKN83676.1"/>
    </source>
</evidence>
<organism evidence="1">
    <name type="scientific">marine sediment metagenome</name>
    <dbReference type="NCBI Taxonomy" id="412755"/>
    <lineage>
        <taxon>unclassified sequences</taxon>
        <taxon>metagenomes</taxon>
        <taxon>ecological metagenomes</taxon>
    </lineage>
</organism>
<reference evidence="1" key="1">
    <citation type="journal article" date="2015" name="Nature">
        <title>Complex archaea that bridge the gap between prokaryotes and eukaryotes.</title>
        <authorList>
            <person name="Spang A."/>
            <person name="Saw J.H."/>
            <person name="Jorgensen S.L."/>
            <person name="Zaremba-Niedzwiedzka K."/>
            <person name="Martijn J."/>
            <person name="Lind A.E."/>
            <person name="van Eijk R."/>
            <person name="Schleper C."/>
            <person name="Guy L."/>
            <person name="Ettema T.J."/>
        </authorList>
    </citation>
    <scope>NUCLEOTIDE SEQUENCE</scope>
</reference>
<accession>A0A0F9WCW4</accession>
<comment type="caution">
    <text evidence="1">The sequence shown here is derived from an EMBL/GenBank/DDBJ whole genome shotgun (WGS) entry which is preliminary data.</text>
</comment>
<gene>
    <name evidence="1" type="ORF">LCGC14_0297390</name>
</gene>
<name>A0A0F9WCW4_9ZZZZ</name>